<dbReference type="OrthoDB" id="7788186at2"/>
<dbReference type="RefSeq" id="WP_023069364.1">
    <property type="nucleotide sequence ID" value="NZ_AUZM01000102.1"/>
</dbReference>
<dbReference type="Pfam" id="PF00498">
    <property type="entry name" value="FHA"/>
    <property type="match status" value="1"/>
</dbReference>
<proteinExistence type="predicted"/>
<feature type="domain" description="FHA" evidence="1">
    <location>
        <begin position="24"/>
        <end position="84"/>
    </location>
</feature>
<evidence type="ECO:0000313" key="3">
    <source>
        <dbReference type="Proteomes" id="UP000017127"/>
    </source>
</evidence>
<protein>
    <submittedName>
        <fullName evidence="2">FHA domain protein</fullName>
    </submittedName>
</protein>
<dbReference type="InterPro" id="IPR036188">
    <property type="entry name" value="FAD/NAD-bd_sf"/>
</dbReference>
<dbReference type="Proteomes" id="UP000017127">
    <property type="component" value="Unassembled WGS sequence"/>
</dbReference>
<dbReference type="PATRIC" id="fig|1348334.3.peg.5457"/>
<dbReference type="Gene3D" id="2.60.200.20">
    <property type="match status" value="1"/>
</dbReference>
<sequence>MQIRLSWRDPTTNDWRTPVLSPPIAIGRVFDRMPGTIDGNRVSRIVLKGDRVSRFHTLITWENRNLILTDIGSRNGTFINGVNQARTVLNDGDTLQIDSYHILVSFVTSSLNSNTLPGKSQIFFNPQTNQPDPLTATPKPITPANNSFPPTEFLHAALVSPSTLQTTGLPVEEIDYLTIGGGLGSFIWVNFLRISGVKVSQIMAVGMEEKPYARYQRLCLNSQIPPHERLRSNSDSCPDNIWGWPSYALREADHEMTRGRLLMALKLLWKVFAEPVLAETYTPKSQNVFDSIDREAQRINWGKIYRYGRVLGIRKTNDGRYAIAISRSRANKRERAFILARYVHLATGYPAIQFLPDLQTYREMTRDFKTVVNAYEDHQHIYQQLEKQGGTVILRGRGIVASRILQRIYEARKYNSKIQILHLMRSPKAIGRQFGKSRRQVENHFEFQPFNWPKACWGGELREKLETANSERRLQLLESWGGTTTANRRDWREIVNRGLTQGWYRIVFGNVEKVEKLTGDRTLTTIRERGLEAQIKLEADFIIDATGLDAHVQTNPLLNDLVTHYNLPLNSLGRLQVSNDFELVEMRSVTVALQTGKTAAVSPVSPTPKGRMYASGAMTLGGPYAPVDSFLGLQYAALESVNSLAAADSNVKKLGMVRSLTQWFKWALNQSP</sequence>
<dbReference type="SUPFAM" id="SSF49879">
    <property type="entry name" value="SMAD/FHA domain"/>
    <property type="match status" value="1"/>
</dbReference>
<dbReference type="Gene3D" id="3.50.50.60">
    <property type="entry name" value="FAD/NAD(P)-binding domain"/>
    <property type="match status" value="1"/>
</dbReference>
<accession>U7QAY2</accession>
<dbReference type="InterPro" id="IPR000253">
    <property type="entry name" value="FHA_dom"/>
</dbReference>
<keyword evidence="3" id="KW-1185">Reference proteome</keyword>
<dbReference type="InterPro" id="IPR008984">
    <property type="entry name" value="SMAD_FHA_dom_sf"/>
</dbReference>
<organism evidence="2 3">
    <name type="scientific">Lyngbya aestuarii BL J</name>
    <dbReference type="NCBI Taxonomy" id="1348334"/>
    <lineage>
        <taxon>Bacteria</taxon>
        <taxon>Bacillati</taxon>
        <taxon>Cyanobacteriota</taxon>
        <taxon>Cyanophyceae</taxon>
        <taxon>Oscillatoriophycideae</taxon>
        <taxon>Oscillatoriales</taxon>
        <taxon>Microcoleaceae</taxon>
        <taxon>Lyngbya</taxon>
    </lineage>
</organism>
<evidence type="ECO:0000313" key="2">
    <source>
        <dbReference type="EMBL" id="ERT04367.1"/>
    </source>
</evidence>
<reference evidence="2 3" key="1">
    <citation type="journal article" date="2013" name="Front. Microbiol.">
        <title>Comparative genomic analyses of the cyanobacterium, Lyngbya aestuarii BL J, a powerful hydrogen producer.</title>
        <authorList>
            <person name="Kothari A."/>
            <person name="Vaughn M."/>
            <person name="Garcia-Pichel F."/>
        </authorList>
    </citation>
    <scope>NUCLEOTIDE SEQUENCE [LARGE SCALE GENOMIC DNA]</scope>
    <source>
        <strain evidence="2 3">BL J</strain>
    </source>
</reference>
<name>U7QAY2_9CYAN</name>
<evidence type="ECO:0000259" key="1">
    <source>
        <dbReference type="PROSITE" id="PS50006"/>
    </source>
</evidence>
<dbReference type="SMART" id="SM00240">
    <property type="entry name" value="FHA"/>
    <property type="match status" value="1"/>
</dbReference>
<dbReference type="AlphaFoldDB" id="U7QAY2"/>
<dbReference type="CDD" id="cd00060">
    <property type="entry name" value="FHA"/>
    <property type="match status" value="1"/>
</dbReference>
<gene>
    <name evidence="2" type="ORF">M595_5683</name>
</gene>
<dbReference type="PROSITE" id="PS50006">
    <property type="entry name" value="FHA_DOMAIN"/>
    <property type="match status" value="1"/>
</dbReference>
<comment type="caution">
    <text evidence="2">The sequence shown here is derived from an EMBL/GenBank/DDBJ whole genome shotgun (WGS) entry which is preliminary data.</text>
</comment>
<dbReference type="EMBL" id="AUZM01000102">
    <property type="protein sequence ID" value="ERT04367.1"/>
    <property type="molecule type" value="Genomic_DNA"/>
</dbReference>